<keyword evidence="6" id="KW-1185">Reference proteome</keyword>
<keyword evidence="2" id="KW-0238">DNA-binding</keyword>
<dbReference type="AlphaFoldDB" id="A0A6L3ZKJ6"/>
<keyword evidence="1" id="KW-0805">Transcription regulation</keyword>
<evidence type="ECO:0000313" key="6">
    <source>
        <dbReference type="Proteomes" id="UP000484164"/>
    </source>
</evidence>
<evidence type="ECO:0000256" key="1">
    <source>
        <dbReference type="ARBA" id="ARBA00023015"/>
    </source>
</evidence>
<feature type="domain" description="HTH araC/xylS-type" evidence="4">
    <location>
        <begin position="153"/>
        <end position="249"/>
    </location>
</feature>
<dbReference type="OrthoDB" id="323290at2"/>
<dbReference type="Gene3D" id="1.10.10.60">
    <property type="entry name" value="Homeodomain-like"/>
    <property type="match status" value="2"/>
</dbReference>
<dbReference type="PANTHER" id="PTHR43280">
    <property type="entry name" value="ARAC-FAMILY TRANSCRIPTIONAL REGULATOR"/>
    <property type="match status" value="1"/>
</dbReference>
<sequence length="255" mass="28719">MNSLSILKPTILHIGPFGAWFLGEFNENKAHSHYAIQIAIPFGKRFTVETEGEVFTESVLIPPATIHKLTSEGPQLTILLSPTTSHGHYWKAHLKDSPSPPPEGELKTLKAVIERYYHDEIDKKECISSINRIIESWNCRCEGYVHGGDSRIEDALNYLEGQSYRSVPIGEVAQHVHLSASRFQHLFTEQTWQTYRRALLWMKIVAAAPLFGKLSLTEIAHEVGFSDSAHLSRTFTDTFGFSPRQIQSFNGGRGL</sequence>
<reference evidence="5 6" key="1">
    <citation type="submission" date="2019-10" db="EMBL/GenBank/DDBJ databases">
        <title>Genome sequence of Phaeocystidibacter marisrubri JCM30614 (type strain).</title>
        <authorList>
            <person name="Bowman J.P."/>
        </authorList>
    </citation>
    <scope>NUCLEOTIDE SEQUENCE [LARGE SCALE GENOMIC DNA]</scope>
    <source>
        <strain evidence="5 6">JCM 30614</strain>
    </source>
</reference>
<accession>A0A6L3ZKJ6</accession>
<evidence type="ECO:0000256" key="2">
    <source>
        <dbReference type="ARBA" id="ARBA00023125"/>
    </source>
</evidence>
<evidence type="ECO:0000256" key="3">
    <source>
        <dbReference type="ARBA" id="ARBA00023163"/>
    </source>
</evidence>
<dbReference type="InterPro" id="IPR018060">
    <property type="entry name" value="HTH_AraC"/>
</dbReference>
<dbReference type="GO" id="GO:0043565">
    <property type="term" value="F:sequence-specific DNA binding"/>
    <property type="evidence" value="ECO:0007669"/>
    <property type="project" value="InterPro"/>
</dbReference>
<comment type="caution">
    <text evidence="5">The sequence shown here is derived from an EMBL/GenBank/DDBJ whole genome shotgun (WGS) entry which is preliminary data.</text>
</comment>
<dbReference type="Pfam" id="PF12833">
    <property type="entry name" value="HTH_18"/>
    <property type="match status" value="1"/>
</dbReference>
<gene>
    <name evidence="5" type="ORF">F8C82_06165</name>
</gene>
<dbReference type="SMART" id="SM00342">
    <property type="entry name" value="HTH_ARAC"/>
    <property type="match status" value="1"/>
</dbReference>
<protein>
    <submittedName>
        <fullName evidence="5">Helix-turn-helix transcriptional regulator</fullName>
    </submittedName>
</protein>
<dbReference type="EMBL" id="WBVQ01000001">
    <property type="protein sequence ID" value="KAB2817985.1"/>
    <property type="molecule type" value="Genomic_DNA"/>
</dbReference>
<organism evidence="5 6">
    <name type="scientific">Phaeocystidibacter marisrubri</name>
    <dbReference type="NCBI Taxonomy" id="1577780"/>
    <lineage>
        <taxon>Bacteria</taxon>
        <taxon>Pseudomonadati</taxon>
        <taxon>Bacteroidota</taxon>
        <taxon>Flavobacteriia</taxon>
        <taxon>Flavobacteriales</taxon>
        <taxon>Phaeocystidibacteraceae</taxon>
        <taxon>Phaeocystidibacter</taxon>
    </lineage>
</organism>
<dbReference type="Proteomes" id="UP000484164">
    <property type="component" value="Unassembled WGS sequence"/>
</dbReference>
<evidence type="ECO:0000259" key="4">
    <source>
        <dbReference type="PROSITE" id="PS01124"/>
    </source>
</evidence>
<keyword evidence="3" id="KW-0804">Transcription</keyword>
<name>A0A6L3ZKJ6_9FLAO</name>
<dbReference type="PANTHER" id="PTHR43280:SF28">
    <property type="entry name" value="HTH-TYPE TRANSCRIPTIONAL ACTIVATOR RHAS"/>
    <property type="match status" value="1"/>
</dbReference>
<dbReference type="PROSITE" id="PS01124">
    <property type="entry name" value="HTH_ARAC_FAMILY_2"/>
    <property type="match status" value="1"/>
</dbReference>
<dbReference type="GO" id="GO:0003700">
    <property type="term" value="F:DNA-binding transcription factor activity"/>
    <property type="evidence" value="ECO:0007669"/>
    <property type="project" value="InterPro"/>
</dbReference>
<evidence type="ECO:0000313" key="5">
    <source>
        <dbReference type="EMBL" id="KAB2817985.1"/>
    </source>
</evidence>
<proteinExistence type="predicted"/>
<dbReference type="SUPFAM" id="SSF46689">
    <property type="entry name" value="Homeodomain-like"/>
    <property type="match status" value="2"/>
</dbReference>
<dbReference type="InterPro" id="IPR009057">
    <property type="entry name" value="Homeodomain-like_sf"/>
</dbReference>